<dbReference type="EMBL" id="QRDW01000006">
    <property type="protein sequence ID" value="RED49228.1"/>
    <property type="molecule type" value="Genomic_DNA"/>
</dbReference>
<dbReference type="Pfam" id="PF00497">
    <property type="entry name" value="SBP_bac_3"/>
    <property type="match status" value="1"/>
</dbReference>
<keyword evidence="4" id="KW-1185">Reference proteome</keyword>
<dbReference type="RefSeq" id="WP_181905392.1">
    <property type="nucleotide sequence ID" value="NZ_QRDW01000006.1"/>
</dbReference>
<proteinExistence type="predicted"/>
<accession>A0A3D9HIE2</accession>
<reference evidence="3 4" key="1">
    <citation type="submission" date="2018-07" db="EMBL/GenBank/DDBJ databases">
        <title>Genomic Encyclopedia of Type Strains, Phase III (KMG-III): the genomes of soil and plant-associated and newly described type strains.</title>
        <authorList>
            <person name="Whitman W."/>
        </authorList>
    </citation>
    <scope>NUCLEOTIDE SEQUENCE [LARGE SCALE GENOMIC DNA]</scope>
    <source>
        <strain evidence="3 4">CECT 8488</strain>
    </source>
</reference>
<comment type="caution">
    <text evidence="3">The sequence shown here is derived from an EMBL/GenBank/DDBJ whole genome shotgun (WGS) entry which is preliminary data.</text>
</comment>
<dbReference type="Gene3D" id="3.40.190.10">
    <property type="entry name" value="Periplasmic binding protein-like II"/>
    <property type="match status" value="2"/>
</dbReference>
<name>A0A3D9HIE2_9PROT</name>
<dbReference type="PANTHER" id="PTHR35936">
    <property type="entry name" value="MEMBRANE-BOUND LYTIC MUREIN TRANSGLYCOSYLASE F"/>
    <property type="match status" value="1"/>
</dbReference>
<evidence type="ECO:0000313" key="4">
    <source>
        <dbReference type="Proteomes" id="UP000256845"/>
    </source>
</evidence>
<dbReference type="PROSITE" id="PS51257">
    <property type="entry name" value="PROKAR_LIPOPROTEIN"/>
    <property type="match status" value="1"/>
</dbReference>
<organism evidence="3 4">
    <name type="scientific">Aestuariispira insulae</name>
    <dbReference type="NCBI Taxonomy" id="1461337"/>
    <lineage>
        <taxon>Bacteria</taxon>
        <taxon>Pseudomonadati</taxon>
        <taxon>Pseudomonadota</taxon>
        <taxon>Alphaproteobacteria</taxon>
        <taxon>Rhodospirillales</taxon>
        <taxon>Kiloniellaceae</taxon>
        <taxon>Aestuariispira</taxon>
    </lineage>
</organism>
<evidence type="ECO:0000256" key="1">
    <source>
        <dbReference type="ARBA" id="ARBA00022729"/>
    </source>
</evidence>
<keyword evidence="1" id="KW-0732">Signal</keyword>
<protein>
    <submittedName>
        <fullName evidence="3">ABC-type amino acid transport substrate-binding protein</fullName>
    </submittedName>
</protein>
<dbReference type="PANTHER" id="PTHR35936:SF19">
    <property type="entry name" value="AMINO-ACID-BINDING PROTEIN YXEM-RELATED"/>
    <property type="match status" value="1"/>
</dbReference>
<feature type="domain" description="Solute-binding protein family 3/N-terminal" evidence="2">
    <location>
        <begin position="30"/>
        <end position="256"/>
    </location>
</feature>
<sequence length="269" mass="30586">MTRQVALILGLAAAIIFSPIAGGALACDKVFSIYYVTDYRPYSGQDDNGDLSGFDNALVQAVIRAMGCDYEMVTLPWKRGLSYAEQGKLDIVPYASVTPEREAFARFSIPYRYEKVGMIVRADSRYDINSLEDVVRLGLRIGYYQGTYWGEEFETFREREDAQNYIFPYSNNKQGLQLVLKNRVDLLIGDPAVQLYEARQLGIGSQLRDHAYVLRRSPVHFLASRKTVSASMMKRFNDELRQLMLQPDYQETYGPAALERELIAPPVTE</sequence>
<dbReference type="AlphaFoldDB" id="A0A3D9HIE2"/>
<dbReference type="SUPFAM" id="SSF53850">
    <property type="entry name" value="Periplasmic binding protein-like II"/>
    <property type="match status" value="1"/>
</dbReference>
<dbReference type="SMART" id="SM00062">
    <property type="entry name" value="PBPb"/>
    <property type="match status" value="1"/>
</dbReference>
<evidence type="ECO:0000313" key="3">
    <source>
        <dbReference type="EMBL" id="RED49228.1"/>
    </source>
</evidence>
<dbReference type="Proteomes" id="UP000256845">
    <property type="component" value="Unassembled WGS sequence"/>
</dbReference>
<gene>
    <name evidence="3" type="ORF">DFP90_106206</name>
</gene>
<evidence type="ECO:0000259" key="2">
    <source>
        <dbReference type="SMART" id="SM00062"/>
    </source>
</evidence>
<dbReference type="InterPro" id="IPR001638">
    <property type="entry name" value="Solute-binding_3/MltF_N"/>
</dbReference>